<dbReference type="RefSeq" id="WP_239704784.1">
    <property type="nucleotide sequence ID" value="NZ_CP120185.1"/>
</dbReference>
<proteinExistence type="predicted"/>
<dbReference type="NCBIfam" id="NF033608">
    <property type="entry name" value="type_I_tox_Fst"/>
    <property type="match status" value="1"/>
</dbReference>
<name>A0ABT7HX58_MAMSC</name>
<keyword evidence="2" id="KW-1185">Reference proteome</keyword>
<accession>A0ABT7HX58</accession>
<dbReference type="Proteomes" id="UP001176210">
    <property type="component" value="Unassembled WGS sequence"/>
</dbReference>
<reference evidence="1" key="1">
    <citation type="submission" date="2022-09" db="EMBL/GenBank/DDBJ databases">
        <authorList>
            <person name="De Moura G.S."/>
            <person name="Carvalho E."/>
            <person name="Ramos Sanchez E.M."/>
            <person name="Sellera F.P."/>
            <person name="Marques M.F.S."/>
            <person name="Heinemann M.B."/>
            <person name="De Vliegher S."/>
            <person name="Souza F.N."/>
            <person name="Mota R.A."/>
        </authorList>
    </citation>
    <scope>NUCLEOTIDE SEQUENCE</scope>
    <source>
        <strain evidence="1">BR656</strain>
    </source>
</reference>
<comment type="caution">
    <text evidence="1">The sequence shown here is derived from an EMBL/GenBank/DDBJ whole genome shotgun (WGS) entry which is preliminary data.</text>
</comment>
<evidence type="ECO:0000313" key="2">
    <source>
        <dbReference type="Proteomes" id="UP001176210"/>
    </source>
</evidence>
<evidence type="ECO:0000313" key="1">
    <source>
        <dbReference type="EMBL" id="MDL0116458.1"/>
    </source>
</evidence>
<reference evidence="1" key="2">
    <citation type="journal article" date="2023" name="Vet. Microbiol.">
        <title>Emergence of livestock-associated Mammaliicoccus sciuri ST71 co-harbouring mecA and mecC genes in Brazil.</title>
        <authorList>
            <person name="de Moura G.S."/>
            <person name="de Carvalho E."/>
            <person name="Ramos Sanchez E.M."/>
            <person name="Sellera F.P."/>
            <person name="Marques M.F.S."/>
            <person name="Heinemann M.B."/>
            <person name="De Vliegher S."/>
            <person name="Souza F.N."/>
            <person name="Mota R.A."/>
        </authorList>
    </citation>
    <scope>NUCLEOTIDE SEQUENCE</scope>
    <source>
        <strain evidence="1">BR656</strain>
    </source>
</reference>
<organism evidence="1 2">
    <name type="scientific">Mammaliicoccus sciuri</name>
    <name type="common">Staphylococcus sciuri</name>
    <dbReference type="NCBI Taxonomy" id="1296"/>
    <lineage>
        <taxon>Bacteria</taxon>
        <taxon>Bacillati</taxon>
        <taxon>Bacillota</taxon>
        <taxon>Bacilli</taxon>
        <taxon>Bacillales</taxon>
        <taxon>Staphylococcaceae</taxon>
        <taxon>Mammaliicoccus</taxon>
    </lineage>
</organism>
<protein>
    <submittedName>
        <fullName evidence="1">Type I toxin-antitoxin system Fst family toxin</fullName>
    </submittedName>
</protein>
<gene>
    <name evidence="1" type="ORF">OWO77_05660</name>
</gene>
<sequence length="33" mass="4016">MFLTIYRSPRVRNIICGCAIAYFSHWLENRKKK</sequence>
<dbReference type="EMBL" id="JAPNQM010000001">
    <property type="protein sequence ID" value="MDL0116458.1"/>
    <property type="molecule type" value="Genomic_DNA"/>
</dbReference>